<protein>
    <submittedName>
        <fullName evidence="5">DeoR/GlpR family DNA-binding transcription regulator</fullName>
    </submittedName>
</protein>
<dbReference type="InterPro" id="IPR001034">
    <property type="entry name" value="DeoR_HTH"/>
</dbReference>
<dbReference type="InterPro" id="IPR037171">
    <property type="entry name" value="NagB/RpiA_transferase-like"/>
</dbReference>
<dbReference type="Pfam" id="PF00455">
    <property type="entry name" value="DeoRC"/>
    <property type="match status" value="1"/>
</dbReference>
<dbReference type="Gene3D" id="1.10.10.10">
    <property type="entry name" value="Winged helix-like DNA-binding domain superfamily/Winged helix DNA-binding domain"/>
    <property type="match status" value="1"/>
</dbReference>
<evidence type="ECO:0000259" key="4">
    <source>
        <dbReference type="PROSITE" id="PS51000"/>
    </source>
</evidence>
<dbReference type="SUPFAM" id="SSF46785">
    <property type="entry name" value="Winged helix' DNA-binding domain"/>
    <property type="match status" value="1"/>
</dbReference>
<keyword evidence="2 5" id="KW-0238">DNA-binding</keyword>
<dbReference type="InterPro" id="IPR036388">
    <property type="entry name" value="WH-like_DNA-bd_sf"/>
</dbReference>
<dbReference type="InterPro" id="IPR018356">
    <property type="entry name" value="Tscrpt_reg_HTH_DeoR_CS"/>
</dbReference>
<dbReference type="PANTHER" id="PTHR30363">
    <property type="entry name" value="HTH-TYPE TRANSCRIPTIONAL REGULATOR SRLR-RELATED"/>
    <property type="match status" value="1"/>
</dbReference>
<dbReference type="RefSeq" id="WP_290248262.1">
    <property type="nucleotide sequence ID" value="NZ_JAUFQT010000001.1"/>
</dbReference>
<evidence type="ECO:0000256" key="2">
    <source>
        <dbReference type="ARBA" id="ARBA00023125"/>
    </source>
</evidence>
<keyword evidence="3" id="KW-0804">Transcription</keyword>
<evidence type="ECO:0000313" key="5">
    <source>
        <dbReference type="EMBL" id="MFB9212376.1"/>
    </source>
</evidence>
<dbReference type="EMBL" id="JBHMEW010000060">
    <property type="protein sequence ID" value="MFB9212376.1"/>
    <property type="molecule type" value="Genomic_DNA"/>
</dbReference>
<evidence type="ECO:0000313" key="6">
    <source>
        <dbReference type="Proteomes" id="UP001589654"/>
    </source>
</evidence>
<dbReference type="PROSITE" id="PS51000">
    <property type="entry name" value="HTH_DEOR_2"/>
    <property type="match status" value="1"/>
</dbReference>
<evidence type="ECO:0000256" key="3">
    <source>
        <dbReference type="ARBA" id="ARBA00023163"/>
    </source>
</evidence>
<name>A0ABV5J6B8_9BACT</name>
<comment type="caution">
    <text evidence="5">The sequence shown here is derived from an EMBL/GenBank/DDBJ whole genome shotgun (WGS) entry which is preliminary data.</text>
</comment>
<dbReference type="PROSITE" id="PS00894">
    <property type="entry name" value="HTH_DEOR_1"/>
    <property type="match status" value="1"/>
</dbReference>
<dbReference type="SMART" id="SM00420">
    <property type="entry name" value="HTH_DEOR"/>
    <property type="match status" value="1"/>
</dbReference>
<dbReference type="Proteomes" id="UP001589654">
    <property type="component" value="Unassembled WGS sequence"/>
</dbReference>
<sequence>MKKTAQRRSRILEILEEKGQVNVFELSRSMGVSEVTIRNDLSNLERNKMLIRAHGGAFKPRSLNLPVSDKRKINLEKKRQIGKKAISQIAEKDSIILDSGSTTYEISKNLGGFNALKVISNSLDIIHQLAGFEQLEVLVPGGFLRDFSMSLVGPMAIRNFKQLDCQKLFLGVDGVKADVGFFTQQIEEAYLNQIMIEVAQEVIVVADSSKFNKSSLAFIAGFDKINKVITDAEIEHHQSKMLERNDVELIVAD</sequence>
<feature type="domain" description="HTH deoR-type" evidence="4">
    <location>
        <begin position="4"/>
        <end position="59"/>
    </location>
</feature>
<keyword evidence="6" id="KW-1185">Reference proteome</keyword>
<dbReference type="Gene3D" id="3.40.50.1360">
    <property type="match status" value="1"/>
</dbReference>
<dbReference type="InterPro" id="IPR050313">
    <property type="entry name" value="Carb_Metab_HTH_regulators"/>
</dbReference>
<dbReference type="SMART" id="SM01134">
    <property type="entry name" value="DeoRC"/>
    <property type="match status" value="1"/>
</dbReference>
<dbReference type="SUPFAM" id="SSF100950">
    <property type="entry name" value="NagB/RpiA/CoA transferase-like"/>
    <property type="match status" value="1"/>
</dbReference>
<dbReference type="GO" id="GO:0003677">
    <property type="term" value="F:DNA binding"/>
    <property type="evidence" value="ECO:0007669"/>
    <property type="project" value="UniProtKB-KW"/>
</dbReference>
<gene>
    <name evidence="5" type="ORF">ACFFUR_11220</name>
</gene>
<dbReference type="InterPro" id="IPR014036">
    <property type="entry name" value="DeoR-like_C"/>
</dbReference>
<dbReference type="InterPro" id="IPR036390">
    <property type="entry name" value="WH_DNA-bd_sf"/>
</dbReference>
<reference evidence="5 6" key="1">
    <citation type="submission" date="2024-09" db="EMBL/GenBank/DDBJ databases">
        <authorList>
            <person name="Sun Q."/>
            <person name="Mori K."/>
        </authorList>
    </citation>
    <scope>NUCLEOTIDE SEQUENCE [LARGE SCALE GENOMIC DNA]</scope>
    <source>
        <strain evidence="5 6">CECT 7682</strain>
    </source>
</reference>
<proteinExistence type="predicted"/>
<keyword evidence="1" id="KW-0805">Transcription regulation</keyword>
<dbReference type="PANTHER" id="PTHR30363:SF44">
    <property type="entry name" value="AGA OPERON TRANSCRIPTIONAL REPRESSOR-RELATED"/>
    <property type="match status" value="1"/>
</dbReference>
<accession>A0ABV5J6B8</accession>
<evidence type="ECO:0000256" key="1">
    <source>
        <dbReference type="ARBA" id="ARBA00023015"/>
    </source>
</evidence>
<organism evidence="5 6">
    <name type="scientific">Echinicola jeungdonensis</name>
    <dbReference type="NCBI Taxonomy" id="709343"/>
    <lineage>
        <taxon>Bacteria</taxon>
        <taxon>Pseudomonadati</taxon>
        <taxon>Bacteroidota</taxon>
        <taxon>Cytophagia</taxon>
        <taxon>Cytophagales</taxon>
        <taxon>Cyclobacteriaceae</taxon>
        <taxon>Echinicola</taxon>
    </lineage>
</organism>
<dbReference type="PRINTS" id="PR00037">
    <property type="entry name" value="HTHLACR"/>
</dbReference>
<dbReference type="Pfam" id="PF08220">
    <property type="entry name" value="HTH_DeoR"/>
    <property type="match status" value="1"/>
</dbReference>